<dbReference type="EMBL" id="JAANIT010001041">
    <property type="protein sequence ID" value="KAG1542628.1"/>
    <property type="molecule type" value="Genomic_DNA"/>
</dbReference>
<protein>
    <submittedName>
        <fullName evidence="1">Uncharacterized protein</fullName>
    </submittedName>
</protein>
<dbReference type="Proteomes" id="UP000717996">
    <property type="component" value="Unassembled WGS sequence"/>
</dbReference>
<evidence type="ECO:0000313" key="1">
    <source>
        <dbReference type="EMBL" id="KAG1542628.1"/>
    </source>
</evidence>
<organism evidence="1 2">
    <name type="scientific">Rhizopus oryzae</name>
    <name type="common">Mucormycosis agent</name>
    <name type="synonym">Rhizopus arrhizus var. delemar</name>
    <dbReference type="NCBI Taxonomy" id="64495"/>
    <lineage>
        <taxon>Eukaryota</taxon>
        <taxon>Fungi</taxon>
        <taxon>Fungi incertae sedis</taxon>
        <taxon>Mucoromycota</taxon>
        <taxon>Mucoromycotina</taxon>
        <taxon>Mucoromycetes</taxon>
        <taxon>Mucorales</taxon>
        <taxon>Mucorineae</taxon>
        <taxon>Rhizopodaceae</taxon>
        <taxon>Rhizopus</taxon>
    </lineage>
</organism>
<proteinExistence type="predicted"/>
<gene>
    <name evidence="1" type="ORF">G6F51_007160</name>
</gene>
<comment type="caution">
    <text evidence="1">The sequence shown here is derived from an EMBL/GenBank/DDBJ whole genome shotgun (WGS) entry which is preliminary data.</text>
</comment>
<name>A0A9P6Y993_RHIOR</name>
<reference evidence="1" key="1">
    <citation type="journal article" date="2020" name="Microb. Genom.">
        <title>Genetic diversity of clinical and environmental Mucorales isolates obtained from an investigation of mucormycosis cases among solid organ transplant recipients.</title>
        <authorList>
            <person name="Nguyen M.H."/>
            <person name="Kaul D."/>
            <person name="Muto C."/>
            <person name="Cheng S.J."/>
            <person name="Richter R.A."/>
            <person name="Bruno V.M."/>
            <person name="Liu G."/>
            <person name="Beyhan S."/>
            <person name="Sundermann A.J."/>
            <person name="Mounaud S."/>
            <person name="Pasculle A.W."/>
            <person name="Nierman W.C."/>
            <person name="Driscoll E."/>
            <person name="Cumbie R."/>
            <person name="Clancy C.J."/>
            <person name="Dupont C.L."/>
        </authorList>
    </citation>
    <scope>NUCLEOTIDE SEQUENCE</scope>
    <source>
        <strain evidence="1">GL16</strain>
    </source>
</reference>
<dbReference type="AlphaFoldDB" id="A0A9P6Y993"/>
<sequence length="101" mass="11300">MKVTNIITTVTLGANPDDKKPAADGKSKNKDIHFMDHSQQLTTKSLFWEYSSSGPKKPRIDRMPLIGEITKGDDLAAIIVASWRIHQVFTELVTTKNQADF</sequence>
<evidence type="ECO:0000313" key="2">
    <source>
        <dbReference type="Proteomes" id="UP000717996"/>
    </source>
</evidence>
<accession>A0A9P6Y993</accession>